<sequence>MILYKHHVLWVTGDKQNEGIDILIKDIRNLQNTSKTFGTTQSNDALTTVKTVEEVEQWVTENQVMISQPNIIFKVVTLWTIGADKTAIDVIRAVRAKLSRAPVL</sequence>
<protein>
    <submittedName>
        <fullName evidence="1">Uncharacterized protein</fullName>
    </submittedName>
</protein>
<comment type="caution">
    <text evidence="1">The sequence shown here is derived from an EMBL/GenBank/DDBJ whole genome shotgun (WGS) entry which is preliminary data.</text>
</comment>
<proteinExistence type="predicted"/>
<dbReference type="EMBL" id="CAJOBG010074235">
    <property type="protein sequence ID" value="CAF4607017.1"/>
    <property type="molecule type" value="Genomic_DNA"/>
</dbReference>
<evidence type="ECO:0000313" key="1">
    <source>
        <dbReference type="EMBL" id="CAF4607017.1"/>
    </source>
</evidence>
<dbReference type="AlphaFoldDB" id="A0A821CS36"/>
<organism evidence="1 2">
    <name type="scientific">Rotaria magnacalcarata</name>
    <dbReference type="NCBI Taxonomy" id="392030"/>
    <lineage>
        <taxon>Eukaryota</taxon>
        <taxon>Metazoa</taxon>
        <taxon>Spiralia</taxon>
        <taxon>Gnathifera</taxon>
        <taxon>Rotifera</taxon>
        <taxon>Eurotatoria</taxon>
        <taxon>Bdelloidea</taxon>
        <taxon>Philodinida</taxon>
        <taxon>Philodinidae</taxon>
        <taxon>Rotaria</taxon>
    </lineage>
</organism>
<evidence type="ECO:0000313" key="2">
    <source>
        <dbReference type="Proteomes" id="UP000663866"/>
    </source>
</evidence>
<keyword evidence="2" id="KW-1185">Reference proteome</keyword>
<feature type="non-terminal residue" evidence="1">
    <location>
        <position position="1"/>
    </location>
</feature>
<gene>
    <name evidence="1" type="ORF">OVN521_LOCUS45398</name>
</gene>
<feature type="non-terminal residue" evidence="1">
    <location>
        <position position="104"/>
    </location>
</feature>
<accession>A0A821CS36</accession>
<dbReference type="Proteomes" id="UP000663866">
    <property type="component" value="Unassembled WGS sequence"/>
</dbReference>
<name>A0A821CS36_9BILA</name>
<reference evidence="1" key="1">
    <citation type="submission" date="2021-02" db="EMBL/GenBank/DDBJ databases">
        <authorList>
            <person name="Nowell W R."/>
        </authorList>
    </citation>
    <scope>NUCLEOTIDE SEQUENCE</scope>
</reference>